<dbReference type="InterPro" id="IPR058581">
    <property type="entry name" value="TM_HPP"/>
</dbReference>
<comment type="caution">
    <text evidence="3">The sequence shown here is derived from an EMBL/GenBank/DDBJ whole genome shotgun (WGS) entry which is preliminary data.</text>
</comment>
<protein>
    <submittedName>
        <fullName evidence="3">HPP family protein</fullName>
    </submittedName>
</protein>
<accession>A0ABV7HQH2</accession>
<dbReference type="PANTHER" id="PTHR33741:SF5">
    <property type="entry name" value="TRANSMEMBRANE PROTEIN DDB_G0269096-RELATED"/>
    <property type="match status" value="1"/>
</dbReference>
<dbReference type="Pfam" id="PF04982">
    <property type="entry name" value="TM_HPP"/>
    <property type="match status" value="1"/>
</dbReference>
<reference evidence="4" key="1">
    <citation type="journal article" date="2019" name="Int. J. Syst. Evol. Microbiol.">
        <title>The Global Catalogue of Microorganisms (GCM) 10K type strain sequencing project: providing services to taxonomists for standard genome sequencing and annotation.</title>
        <authorList>
            <consortium name="The Broad Institute Genomics Platform"/>
            <consortium name="The Broad Institute Genome Sequencing Center for Infectious Disease"/>
            <person name="Wu L."/>
            <person name="Ma J."/>
        </authorList>
    </citation>
    <scope>NUCLEOTIDE SEQUENCE [LARGE SCALE GENOMIC DNA]</scope>
    <source>
        <strain evidence="4">KCTC 52141</strain>
    </source>
</reference>
<dbReference type="InterPro" id="IPR007065">
    <property type="entry name" value="HPP"/>
</dbReference>
<feature type="transmembrane region" description="Helical" evidence="1">
    <location>
        <begin position="26"/>
        <end position="46"/>
    </location>
</feature>
<evidence type="ECO:0000256" key="1">
    <source>
        <dbReference type="SAM" id="Phobius"/>
    </source>
</evidence>
<dbReference type="Proteomes" id="UP001595548">
    <property type="component" value="Unassembled WGS sequence"/>
</dbReference>
<keyword evidence="1" id="KW-0472">Membrane</keyword>
<feature type="domain" description="HPP transmembrane region" evidence="2">
    <location>
        <begin position="19"/>
        <end position="175"/>
    </location>
</feature>
<keyword evidence="4" id="KW-1185">Reference proteome</keyword>
<keyword evidence="1" id="KW-0812">Transmembrane</keyword>
<evidence type="ECO:0000313" key="3">
    <source>
        <dbReference type="EMBL" id="MFC3156123.1"/>
    </source>
</evidence>
<proteinExistence type="predicted"/>
<dbReference type="EMBL" id="JBHRTL010000027">
    <property type="protein sequence ID" value="MFC3156123.1"/>
    <property type="molecule type" value="Genomic_DNA"/>
</dbReference>
<organism evidence="3 4">
    <name type="scientific">Gilvimarinus japonicus</name>
    <dbReference type="NCBI Taxonomy" id="1796469"/>
    <lineage>
        <taxon>Bacteria</taxon>
        <taxon>Pseudomonadati</taxon>
        <taxon>Pseudomonadota</taxon>
        <taxon>Gammaproteobacteria</taxon>
        <taxon>Cellvibrionales</taxon>
        <taxon>Cellvibrionaceae</taxon>
        <taxon>Gilvimarinus</taxon>
    </lineage>
</organism>
<evidence type="ECO:0000313" key="4">
    <source>
        <dbReference type="Proteomes" id="UP001595548"/>
    </source>
</evidence>
<dbReference type="PANTHER" id="PTHR33741">
    <property type="entry name" value="TRANSMEMBRANE PROTEIN DDB_G0269096-RELATED"/>
    <property type="match status" value="1"/>
</dbReference>
<sequence>MKSWLQACLGLLGVEANTTSHHEKWISALGGGLGIAAVYGLSHWALDGMAAGLMVASMGASAVLLFAVPHGTLSQPWAVIGGHLVSGFIGVSCYLALGNSLLSASVAVGLAVGAMAYLRCIHPPGGATALAAVIGGPALHALGYGYLLTPVALNLVAILAVALLFNNMFHWRRYPVALMKPRQSEPDRPHLALSHEDFAAAMHALDTYVDVSSEELAQLFDRAWEHARAADQHVLKLTRGHYYSNGEVGDQWCVRQVFDLAEEDAGNPRARLIYRAVAGAREEQTGLCRVEEFRRWAKFRVTKQGERWIKAT</sequence>
<feature type="transmembrane region" description="Helical" evidence="1">
    <location>
        <begin position="144"/>
        <end position="165"/>
    </location>
</feature>
<feature type="transmembrane region" description="Helical" evidence="1">
    <location>
        <begin position="53"/>
        <end position="71"/>
    </location>
</feature>
<dbReference type="RefSeq" id="WP_382417224.1">
    <property type="nucleotide sequence ID" value="NZ_AP031500.1"/>
</dbReference>
<name>A0ABV7HQH2_9GAMM</name>
<keyword evidence="1" id="KW-1133">Transmembrane helix</keyword>
<gene>
    <name evidence="3" type="ORF">ACFOEB_13015</name>
</gene>
<evidence type="ECO:0000259" key="2">
    <source>
        <dbReference type="Pfam" id="PF04982"/>
    </source>
</evidence>